<dbReference type="EMBL" id="CAJOBE010010465">
    <property type="protein sequence ID" value="CAF4109079.1"/>
    <property type="molecule type" value="Genomic_DNA"/>
</dbReference>
<evidence type="ECO:0000313" key="3">
    <source>
        <dbReference type="Proteomes" id="UP000663874"/>
    </source>
</evidence>
<reference evidence="2" key="1">
    <citation type="submission" date="2021-02" db="EMBL/GenBank/DDBJ databases">
        <authorList>
            <person name="Nowell W R."/>
        </authorList>
    </citation>
    <scope>NUCLEOTIDE SEQUENCE</scope>
</reference>
<gene>
    <name evidence="2" type="ORF">FNK824_LOCUS31764</name>
</gene>
<name>A0A819VJ42_9BILA</name>
<sequence>MKDVARQVCNGKRPRSTEDDNLSSSSSNAFPEPSKRKKINVGRK</sequence>
<comment type="caution">
    <text evidence="2">The sequence shown here is derived from an EMBL/GenBank/DDBJ whole genome shotgun (WGS) entry which is preliminary data.</text>
</comment>
<dbReference type="Proteomes" id="UP000663874">
    <property type="component" value="Unassembled WGS sequence"/>
</dbReference>
<evidence type="ECO:0000256" key="1">
    <source>
        <dbReference type="SAM" id="MobiDB-lite"/>
    </source>
</evidence>
<feature type="non-terminal residue" evidence="2">
    <location>
        <position position="44"/>
    </location>
</feature>
<accession>A0A819VJ42</accession>
<dbReference type="AlphaFoldDB" id="A0A819VJ42"/>
<protein>
    <submittedName>
        <fullName evidence="2">Uncharacterized protein</fullName>
    </submittedName>
</protein>
<feature type="compositionally biased region" description="Basic residues" evidence="1">
    <location>
        <begin position="35"/>
        <end position="44"/>
    </location>
</feature>
<feature type="region of interest" description="Disordered" evidence="1">
    <location>
        <begin position="1"/>
        <end position="44"/>
    </location>
</feature>
<evidence type="ECO:0000313" key="2">
    <source>
        <dbReference type="EMBL" id="CAF4109079.1"/>
    </source>
</evidence>
<proteinExistence type="predicted"/>
<organism evidence="2 3">
    <name type="scientific">Rotaria sordida</name>
    <dbReference type="NCBI Taxonomy" id="392033"/>
    <lineage>
        <taxon>Eukaryota</taxon>
        <taxon>Metazoa</taxon>
        <taxon>Spiralia</taxon>
        <taxon>Gnathifera</taxon>
        <taxon>Rotifera</taxon>
        <taxon>Eurotatoria</taxon>
        <taxon>Bdelloidea</taxon>
        <taxon>Philodinida</taxon>
        <taxon>Philodinidae</taxon>
        <taxon>Rotaria</taxon>
    </lineage>
</organism>